<accession>A0A6A5KAQ0</accession>
<dbReference type="Proteomes" id="UP000800040">
    <property type="component" value="Unassembled WGS sequence"/>
</dbReference>
<gene>
    <name evidence="1" type="ORF">BDW02DRAFT_599161</name>
</gene>
<dbReference type="EMBL" id="ML975320">
    <property type="protein sequence ID" value="KAF1833370.1"/>
    <property type="molecule type" value="Genomic_DNA"/>
</dbReference>
<proteinExistence type="predicted"/>
<keyword evidence="2" id="KW-1185">Reference proteome</keyword>
<organism evidence="1 2">
    <name type="scientific">Decorospora gaudefroyi</name>
    <dbReference type="NCBI Taxonomy" id="184978"/>
    <lineage>
        <taxon>Eukaryota</taxon>
        <taxon>Fungi</taxon>
        <taxon>Dikarya</taxon>
        <taxon>Ascomycota</taxon>
        <taxon>Pezizomycotina</taxon>
        <taxon>Dothideomycetes</taxon>
        <taxon>Pleosporomycetidae</taxon>
        <taxon>Pleosporales</taxon>
        <taxon>Pleosporineae</taxon>
        <taxon>Pleosporaceae</taxon>
        <taxon>Decorospora</taxon>
    </lineage>
</organism>
<dbReference type="OrthoDB" id="3673440at2759"/>
<dbReference type="AlphaFoldDB" id="A0A6A5KAQ0"/>
<protein>
    <submittedName>
        <fullName evidence="1">Uncharacterized protein</fullName>
    </submittedName>
</protein>
<name>A0A6A5KAQ0_9PLEO</name>
<sequence length="355" mass="41504">MDPMMRPYVHPFSKSGAMVSMVTEIDRDDVYEAVAKARELRERTMDITKSYHPNTTSFLARLPPGVRNRIYELTLDVNSDLTSTTLVPRPQWTCQATTSVCFACARRRLGKHVPCWKHARKPTSPSWRPWTLANTIFTSLTCFMNAHFHLHINSHYKPYDCIGDPEPHLDLRHAHVWGILHQALLIWCCASVFNFNHFDKVRYKRKAVVHLDHQISDWSSMLMTSHSFYRERQEVIDMMGEHTTTEWELRFYMYTARPYVHVGATYARERNSYVEFSFCELQAACSQFPNITVVGEVYGPGYIAPDEEEEYKKCVVRDITASSTLWPSWPQDVSWRAFETVRSDLTVRCDNQWGW</sequence>
<evidence type="ECO:0000313" key="1">
    <source>
        <dbReference type="EMBL" id="KAF1833370.1"/>
    </source>
</evidence>
<reference evidence="1" key="1">
    <citation type="submission" date="2020-01" db="EMBL/GenBank/DDBJ databases">
        <authorList>
            <consortium name="DOE Joint Genome Institute"/>
            <person name="Haridas S."/>
            <person name="Albert R."/>
            <person name="Binder M."/>
            <person name="Bloem J."/>
            <person name="Labutti K."/>
            <person name="Salamov A."/>
            <person name="Andreopoulos B."/>
            <person name="Baker S.E."/>
            <person name="Barry K."/>
            <person name="Bills G."/>
            <person name="Bluhm B.H."/>
            <person name="Cannon C."/>
            <person name="Castanera R."/>
            <person name="Culley D.E."/>
            <person name="Daum C."/>
            <person name="Ezra D."/>
            <person name="Gonzalez J.B."/>
            <person name="Henrissat B."/>
            <person name="Kuo A."/>
            <person name="Liang C."/>
            <person name="Lipzen A."/>
            <person name="Lutzoni F."/>
            <person name="Magnuson J."/>
            <person name="Mondo S."/>
            <person name="Nolan M."/>
            <person name="Ohm R."/>
            <person name="Pangilinan J."/>
            <person name="Park H.-J."/>
            <person name="Ramirez L."/>
            <person name="Alfaro M."/>
            <person name="Sun H."/>
            <person name="Tritt A."/>
            <person name="Yoshinaga Y."/>
            <person name="Zwiers L.-H."/>
            <person name="Turgeon B.G."/>
            <person name="Goodwin S.B."/>
            <person name="Spatafora J.W."/>
            <person name="Crous P.W."/>
            <person name="Grigoriev I.V."/>
        </authorList>
    </citation>
    <scope>NUCLEOTIDE SEQUENCE</scope>
    <source>
        <strain evidence="1">P77</strain>
    </source>
</reference>
<evidence type="ECO:0000313" key="2">
    <source>
        <dbReference type="Proteomes" id="UP000800040"/>
    </source>
</evidence>